<keyword evidence="4" id="KW-1185">Reference proteome</keyword>
<evidence type="ECO:0000259" key="2">
    <source>
        <dbReference type="Pfam" id="PF01370"/>
    </source>
</evidence>
<feature type="domain" description="NAD-dependent epimerase/dehydratase" evidence="2">
    <location>
        <begin position="6"/>
        <end position="188"/>
    </location>
</feature>
<accession>A0A2S0KL39</accession>
<evidence type="ECO:0000256" key="1">
    <source>
        <dbReference type="ARBA" id="ARBA00007637"/>
    </source>
</evidence>
<dbReference type="SUPFAM" id="SSF51735">
    <property type="entry name" value="NAD(P)-binding Rossmann-fold domains"/>
    <property type="match status" value="1"/>
</dbReference>
<proteinExistence type="inferred from homology"/>
<protein>
    <submittedName>
        <fullName evidence="3">Epimerase</fullName>
    </submittedName>
</protein>
<dbReference type="Gene3D" id="3.40.50.720">
    <property type="entry name" value="NAD(P)-binding Rossmann-like Domain"/>
    <property type="match status" value="1"/>
</dbReference>
<dbReference type="Proteomes" id="UP000237947">
    <property type="component" value="Chromosome"/>
</dbReference>
<dbReference type="InterPro" id="IPR001509">
    <property type="entry name" value="Epimerase_deHydtase"/>
</dbReference>
<dbReference type="InterPro" id="IPR051225">
    <property type="entry name" value="NAD(P)_epim/dehydratase"/>
</dbReference>
<organism evidence="3 4">
    <name type="scientific">Fastidiosipila sanguinis</name>
    <dbReference type="NCBI Taxonomy" id="236753"/>
    <lineage>
        <taxon>Bacteria</taxon>
        <taxon>Bacillati</taxon>
        <taxon>Bacillota</taxon>
        <taxon>Clostridia</taxon>
        <taxon>Eubacteriales</taxon>
        <taxon>Oscillospiraceae</taxon>
        <taxon>Fastidiosipila</taxon>
    </lineage>
</organism>
<dbReference type="OrthoDB" id="9772736at2"/>
<evidence type="ECO:0000313" key="4">
    <source>
        <dbReference type="Proteomes" id="UP000237947"/>
    </source>
</evidence>
<name>A0A2S0KL39_9FIRM</name>
<gene>
    <name evidence="3" type="ORF">C5Q98_00130</name>
</gene>
<dbReference type="RefSeq" id="WP_106011719.1">
    <property type="nucleotide sequence ID" value="NZ_CP027226.1"/>
</dbReference>
<dbReference type="GO" id="GO:0006567">
    <property type="term" value="P:L-threonine catabolic process"/>
    <property type="evidence" value="ECO:0007669"/>
    <property type="project" value="TreeGrafter"/>
</dbReference>
<dbReference type="PANTHER" id="PTHR42687:SF1">
    <property type="entry name" value="L-THREONINE 3-DEHYDROGENASE, MITOCHONDRIAL"/>
    <property type="match status" value="1"/>
</dbReference>
<reference evidence="4" key="1">
    <citation type="submission" date="2018-02" db="EMBL/GenBank/DDBJ databases">
        <authorList>
            <person name="Holder M.E."/>
            <person name="Ajami N.J."/>
            <person name="Petrosino J.F."/>
        </authorList>
    </citation>
    <scope>NUCLEOTIDE SEQUENCE [LARGE SCALE GENOMIC DNA]</scope>
    <source>
        <strain evidence="4">CCUG 47711</strain>
    </source>
</reference>
<evidence type="ECO:0000313" key="3">
    <source>
        <dbReference type="EMBL" id="AVM41731.1"/>
    </source>
</evidence>
<dbReference type="PANTHER" id="PTHR42687">
    <property type="entry name" value="L-THREONINE 3-DEHYDROGENASE"/>
    <property type="match status" value="1"/>
</dbReference>
<dbReference type="KEGG" id="fsa:C5Q98_00130"/>
<dbReference type="AlphaFoldDB" id="A0A2S0KL39"/>
<dbReference type="Pfam" id="PF01370">
    <property type="entry name" value="Epimerase"/>
    <property type="match status" value="1"/>
</dbReference>
<dbReference type="GO" id="GO:0008743">
    <property type="term" value="F:L-threonine 3-dehydrogenase activity"/>
    <property type="evidence" value="ECO:0007669"/>
    <property type="project" value="TreeGrafter"/>
</dbReference>
<dbReference type="EMBL" id="CP027226">
    <property type="protein sequence ID" value="AVM41731.1"/>
    <property type="molecule type" value="Genomic_DNA"/>
</dbReference>
<sequence>MRKQRVLLTGATGSMGEETLAALIKDIDIQDIVVFAIDSERDRSVIAKYEEFLGSGLEVIWGDLTSYYDCRRAVRNVDIVLHLAALVSPLADKNPQLAMEVNLGSTYNLLHAIKEERKENDIKFLYIGTVAETGDRLPPIHWGRIGDPIKPSIYDYYAVSKVAAERAVIESGLKYWVSFRQTGIVGSGMTKIFEPIILHNPLNNVLEYISDSDSAELLRSFCRQIKENEIPEEFWQHCYNMGGGDTNRASGIELYERVFAIVGFHRVREALEPKVIASNNFHGQYFLDSYKLEEQFKFRTNSLDYFYKEYAKRIGRSAKWIYKMRNWAGVQKLIAWIIRRLFRSLGKRKGGTIRGVKQLGEPYIAAYWGSKEYWESLPSSFAELPDELFRPLNLYDVVEIDHGYDDTKPESELTYEDVKAAVEFRGGELLSKSMQTGNWQNKLEMRCAFGHEFSASPRLILHAGHGCPKCENKSWNYGNRAKFNKFLAQVWYPLHPENEPVFEYEKTVHPDIIFENNVSPKEDRFI</sequence>
<comment type="similarity">
    <text evidence="1">Belongs to the NAD(P)-dependent epimerase/dehydratase family.</text>
</comment>
<dbReference type="InterPro" id="IPR036291">
    <property type="entry name" value="NAD(P)-bd_dom_sf"/>
</dbReference>